<organism evidence="1 2">
    <name type="scientific">Hibiscus sabdariffa</name>
    <name type="common">roselle</name>
    <dbReference type="NCBI Taxonomy" id="183260"/>
    <lineage>
        <taxon>Eukaryota</taxon>
        <taxon>Viridiplantae</taxon>
        <taxon>Streptophyta</taxon>
        <taxon>Embryophyta</taxon>
        <taxon>Tracheophyta</taxon>
        <taxon>Spermatophyta</taxon>
        <taxon>Magnoliopsida</taxon>
        <taxon>eudicotyledons</taxon>
        <taxon>Gunneridae</taxon>
        <taxon>Pentapetalae</taxon>
        <taxon>rosids</taxon>
        <taxon>malvids</taxon>
        <taxon>Malvales</taxon>
        <taxon>Malvaceae</taxon>
        <taxon>Malvoideae</taxon>
        <taxon>Hibiscus</taxon>
    </lineage>
</organism>
<reference evidence="1 2" key="1">
    <citation type="journal article" date="2024" name="G3 (Bethesda)">
        <title>Genome assembly of Hibiscus sabdariffa L. provides insights into metabolisms of medicinal natural products.</title>
        <authorList>
            <person name="Kim T."/>
        </authorList>
    </citation>
    <scope>NUCLEOTIDE SEQUENCE [LARGE SCALE GENOMIC DNA]</scope>
    <source>
        <strain evidence="1">TK-2024</strain>
        <tissue evidence="1">Old leaves</tissue>
    </source>
</reference>
<name>A0ABR2RAQ9_9ROSI</name>
<dbReference type="EMBL" id="JBBPBN010000024">
    <property type="protein sequence ID" value="KAK9010036.1"/>
    <property type="molecule type" value="Genomic_DNA"/>
</dbReference>
<dbReference type="Proteomes" id="UP001396334">
    <property type="component" value="Unassembled WGS sequence"/>
</dbReference>
<evidence type="ECO:0000313" key="2">
    <source>
        <dbReference type="Proteomes" id="UP001396334"/>
    </source>
</evidence>
<comment type="caution">
    <text evidence="1">The sequence shown here is derived from an EMBL/GenBank/DDBJ whole genome shotgun (WGS) entry which is preliminary data.</text>
</comment>
<evidence type="ECO:0000313" key="1">
    <source>
        <dbReference type="EMBL" id="KAK9010036.1"/>
    </source>
</evidence>
<gene>
    <name evidence="1" type="ORF">V6N11_036553</name>
</gene>
<proteinExistence type="predicted"/>
<accession>A0ABR2RAQ9</accession>
<sequence length="146" mass="17108">MQFSDSRRKMGSGVRIKMRSKCWRLISFMHSSHRLVQKLILPMFEVVLNRWGLGYMRLCDFPHWNLTSHGQFSVHSAYSVRMGVQFGPTEPLWKAIAGFKGIPRIRTFICVMSVSLNRRRCIGSPFYRMGSDCNRNVELLLYWLDS</sequence>
<keyword evidence="2" id="KW-1185">Reference proteome</keyword>
<protein>
    <submittedName>
        <fullName evidence="1">Uncharacterized protein</fullName>
    </submittedName>
</protein>